<dbReference type="InterPro" id="IPR002938">
    <property type="entry name" value="FAD-bd"/>
</dbReference>
<feature type="domain" description="FAD-binding" evidence="3">
    <location>
        <begin position="2"/>
        <end position="336"/>
    </location>
</feature>
<accession>A0A8J3MXY9</accession>
<dbReference type="InterPro" id="IPR036188">
    <property type="entry name" value="FAD/NAD-bd_sf"/>
</dbReference>
<reference evidence="4" key="1">
    <citation type="submission" date="2020-10" db="EMBL/GenBank/DDBJ databases">
        <title>Taxonomic study of unclassified bacteria belonging to the class Ktedonobacteria.</title>
        <authorList>
            <person name="Yabe S."/>
            <person name="Wang C.M."/>
            <person name="Zheng Y."/>
            <person name="Sakai Y."/>
            <person name="Cavaletti L."/>
            <person name="Monciardini P."/>
            <person name="Donadio S."/>
        </authorList>
    </citation>
    <scope>NUCLEOTIDE SEQUENCE</scope>
    <source>
        <strain evidence="4">ID150040</strain>
    </source>
</reference>
<dbReference type="PANTHER" id="PTHR43476:SF4">
    <property type="entry name" value="BLR0106 PROTEIN"/>
    <property type="match status" value="1"/>
</dbReference>
<gene>
    <name evidence="4" type="ORF">KSF_003850</name>
</gene>
<dbReference type="Gene3D" id="3.50.50.60">
    <property type="entry name" value="FAD/NAD(P)-binding domain"/>
    <property type="match status" value="1"/>
</dbReference>
<evidence type="ECO:0000259" key="3">
    <source>
        <dbReference type="Pfam" id="PF01494"/>
    </source>
</evidence>
<dbReference type="Proteomes" id="UP000597444">
    <property type="component" value="Unassembled WGS sequence"/>
</dbReference>
<evidence type="ECO:0000313" key="4">
    <source>
        <dbReference type="EMBL" id="GHO90337.1"/>
    </source>
</evidence>
<keyword evidence="1" id="KW-0560">Oxidoreductase</keyword>
<dbReference type="RefSeq" id="WP_220201304.1">
    <property type="nucleotide sequence ID" value="NZ_BNJK01000001.1"/>
</dbReference>
<organism evidence="4 5">
    <name type="scientific">Reticulibacter mediterranei</name>
    <dbReference type="NCBI Taxonomy" id="2778369"/>
    <lineage>
        <taxon>Bacteria</taxon>
        <taxon>Bacillati</taxon>
        <taxon>Chloroflexota</taxon>
        <taxon>Ktedonobacteria</taxon>
        <taxon>Ktedonobacterales</taxon>
        <taxon>Reticulibacteraceae</taxon>
        <taxon>Reticulibacter</taxon>
    </lineage>
</organism>
<dbReference type="PANTHER" id="PTHR43476">
    <property type="entry name" value="3-(3-HYDROXY-PHENYL)PROPIONATE/3-HYDROXYCINNAMIC ACID HYDROXYLASE"/>
    <property type="match status" value="1"/>
</dbReference>
<dbReference type="AlphaFoldDB" id="A0A8J3MXY9"/>
<evidence type="ECO:0000313" key="5">
    <source>
        <dbReference type="Proteomes" id="UP000597444"/>
    </source>
</evidence>
<dbReference type="EMBL" id="BNJK01000001">
    <property type="protein sequence ID" value="GHO90337.1"/>
    <property type="molecule type" value="Genomic_DNA"/>
</dbReference>
<comment type="caution">
    <text evidence="4">The sequence shown here is derived from an EMBL/GenBank/DDBJ whole genome shotgun (WGS) entry which is preliminary data.</text>
</comment>
<protein>
    <submittedName>
        <fullName evidence="4">FAD-dependent oxidoreductase</fullName>
    </submittedName>
</protein>
<evidence type="ECO:0000256" key="2">
    <source>
        <dbReference type="ARBA" id="ARBA00023027"/>
    </source>
</evidence>
<keyword evidence="5" id="KW-1185">Reference proteome</keyword>
<evidence type="ECO:0000256" key="1">
    <source>
        <dbReference type="ARBA" id="ARBA00023002"/>
    </source>
</evidence>
<dbReference type="GO" id="GO:0016491">
    <property type="term" value="F:oxidoreductase activity"/>
    <property type="evidence" value="ECO:0007669"/>
    <property type="project" value="UniProtKB-KW"/>
</dbReference>
<dbReference type="SUPFAM" id="SSF51905">
    <property type="entry name" value="FAD/NAD(P)-binding domain"/>
    <property type="match status" value="1"/>
</dbReference>
<dbReference type="GO" id="GO:0071949">
    <property type="term" value="F:FAD binding"/>
    <property type="evidence" value="ECO:0007669"/>
    <property type="project" value="InterPro"/>
</dbReference>
<dbReference type="Pfam" id="PF01494">
    <property type="entry name" value="FAD_binding_3"/>
    <property type="match status" value="1"/>
</dbReference>
<proteinExistence type="predicted"/>
<name>A0A8J3MXY9_9CHLR</name>
<dbReference type="InterPro" id="IPR050631">
    <property type="entry name" value="PheA/TfdB_FAD_monoxygenase"/>
</dbReference>
<sequence>MYDVIIVGARCAGAPTAMLLARKGYRVLLVDKATFPSDTMSSHFLQTPGGACLKRWGLLERITATGCPAIRNKTLDVGHAVFTDAVLPEDGVAACYAPRRILLDHILVNAAVEAGAHLWEGFHVRELLWEEGRVTGIRGFHGRGKAISEKAALVIGADGKRSMVARVVQAPTYSALPSLTCGYYTYWSGVCLQGQEIAQRDHRAVIAFPTNDEKIVVAVQWPREQFDAVRHDISGHFLETLERCTPYLAARLRAGVQAERFVGTGDLPNFFRRSSGPGWALVGDAGHCKDPILAHGMSDAFRDADLLADAVESGLSGECSLQKALADYEQRRDDAALPLYELNCQMARLEAPSLFVNRHMVPNTQKQRDKKGVTTCNNGVTLKP</sequence>
<dbReference type="PRINTS" id="PR00420">
    <property type="entry name" value="RNGMNOXGNASE"/>
</dbReference>
<keyword evidence="2" id="KW-0520">NAD</keyword>